<dbReference type="InterPro" id="IPR015854">
    <property type="entry name" value="ABC_transpr_LolD-like"/>
</dbReference>
<dbReference type="GO" id="GO:0005886">
    <property type="term" value="C:plasma membrane"/>
    <property type="evidence" value="ECO:0007669"/>
    <property type="project" value="TreeGrafter"/>
</dbReference>
<dbReference type="Proteomes" id="UP000593737">
    <property type="component" value="Chromosome"/>
</dbReference>
<feature type="domain" description="ABC transporter" evidence="6">
    <location>
        <begin position="2"/>
        <end position="239"/>
    </location>
</feature>
<organism evidence="7 8">
    <name type="scientific">Candidatus Nitrospira kreftii</name>
    <dbReference type="NCBI Taxonomy" id="2652173"/>
    <lineage>
        <taxon>Bacteria</taxon>
        <taxon>Pseudomonadati</taxon>
        <taxon>Nitrospirota</taxon>
        <taxon>Nitrospiria</taxon>
        <taxon>Nitrospirales</taxon>
        <taxon>Nitrospiraceae</taxon>
        <taxon>Nitrospira</taxon>
    </lineage>
</organism>
<dbReference type="AlphaFoldDB" id="A0A7S8J2G6"/>
<evidence type="ECO:0000256" key="3">
    <source>
        <dbReference type="ARBA" id="ARBA00022840"/>
    </source>
</evidence>
<proteinExistence type="inferred from homology"/>
<feature type="compositionally biased region" description="Polar residues" evidence="5">
    <location>
        <begin position="239"/>
        <end position="253"/>
    </location>
</feature>
<dbReference type="FunFam" id="3.40.50.300:FF:000032">
    <property type="entry name" value="Export ABC transporter ATP-binding protein"/>
    <property type="match status" value="1"/>
</dbReference>
<evidence type="ECO:0000259" key="6">
    <source>
        <dbReference type="PROSITE" id="PS50893"/>
    </source>
</evidence>
<gene>
    <name evidence="7" type="ORF">Nkreftii_003999</name>
</gene>
<dbReference type="InterPro" id="IPR017871">
    <property type="entry name" value="ABC_transporter-like_CS"/>
</dbReference>
<dbReference type="SMART" id="SM00382">
    <property type="entry name" value="AAA"/>
    <property type="match status" value="1"/>
</dbReference>
<dbReference type="EMBL" id="CP047423">
    <property type="protein sequence ID" value="QPD06225.1"/>
    <property type="molecule type" value="Genomic_DNA"/>
</dbReference>
<accession>A0A7S8J2G6</accession>
<dbReference type="Gene3D" id="3.40.50.300">
    <property type="entry name" value="P-loop containing nucleotide triphosphate hydrolases"/>
    <property type="match status" value="1"/>
</dbReference>
<dbReference type="PANTHER" id="PTHR24220:SF659">
    <property type="entry name" value="TRANSPORTER, PUTATIVE-RELATED"/>
    <property type="match status" value="1"/>
</dbReference>
<protein>
    <submittedName>
        <fullName evidence="7">Putative ABC transporter ATP-binding subunit</fullName>
    </submittedName>
</protein>
<keyword evidence="3 7" id="KW-0067">ATP-binding</keyword>
<dbReference type="InterPro" id="IPR003439">
    <property type="entry name" value="ABC_transporter-like_ATP-bd"/>
</dbReference>
<dbReference type="GO" id="GO:0005524">
    <property type="term" value="F:ATP binding"/>
    <property type="evidence" value="ECO:0007669"/>
    <property type="project" value="UniProtKB-KW"/>
</dbReference>
<dbReference type="PANTHER" id="PTHR24220">
    <property type="entry name" value="IMPORT ATP-BINDING PROTEIN"/>
    <property type="match status" value="1"/>
</dbReference>
<keyword evidence="1" id="KW-0813">Transport</keyword>
<sequence>MITVTDVSMILAAGGRSVTILDHINFEIRAKQTVAIVGPSGSGKSTLLGLMAGLDRPSTGSIHLDGTDITTMPESKMARFRREKVGYIFQSFHLIPTLTAIENVAVPLELSGESQADDRAADLLSAVGLSDRMGHYPVQLSGGEQQRVAVARAFACHPPILLADEPTGNLDSTTGSHIVDLLLALHRDHGTTLVLVTHDTTLASSMQRVLSLRDGRLESDSMPFDSSFSDGLMTDSRKSGQLSSTTSRFQLGS</sequence>
<dbReference type="GO" id="GO:0098796">
    <property type="term" value="C:membrane protein complex"/>
    <property type="evidence" value="ECO:0007669"/>
    <property type="project" value="UniProtKB-ARBA"/>
</dbReference>
<dbReference type="InterPro" id="IPR027417">
    <property type="entry name" value="P-loop_NTPase"/>
</dbReference>
<reference evidence="7 8" key="1">
    <citation type="journal article" date="2020" name="ISME J.">
        <title>Enrichment and physiological characterization of a novel comammox Nitrospira indicates ammonium inhibition of complete nitrification.</title>
        <authorList>
            <person name="Sakoula D."/>
            <person name="Koch H."/>
            <person name="Frank J."/>
            <person name="Jetten M.S.M."/>
            <person name="van Kessel M.A.H.J."/>
            <person name="Lucker S."/>
        </authorList>
    </citation>
    <scope>NUCLEOTIDE SEQUENCE [LARGE SCALE GENOMIC DNA]</scope>
    <source>
        <strain evidence="7">Comreactor17</strain>
    </source>
</reference>
<dbReference type="KEGG" id="nkf:Nkreftii_003999"/>
<keyword evidence="2" id="KW-0547">Nucleotide-binding</keyword>
<dbReference type="InterPro" id="IPR003593">
    <property type="entry name" value="AAA+_ATPase"/>
</dbReference>
<dbReference type="PROSITE" id="PS50893">
    <property type="entry name" value="ABC_TRANSPORTER_2"/>
    <property type="match status" value="1"/>
</dbReference>
<dbReference type="PROSITE" id="PS00211">
    <property type="entry name" value="ABC_TRANSPORTER_1"/>
    <property type="match status" value="1"/>
</dbReference>
<name>A0A7S8J2G6_9BACT</name>
<evidence type="ECO:0000256" key="2">
    <source>
        <dbReference type="ARBA" id="ARBA00022741"/>
    </source>
</evidence>
<dbReference type="Pfam" id="PF00005">
    <property type="entry name" value="ABC_tran"/>
    <property type="match status" value="1"/>
</dbReference>
<evidence type="ECO:0000256" key="1">
    <source>
        <dbReference type="ARBA" id="ARBA00022448"/>
    </source>
</evidence>
<evidence type="ECO:0000313" key="7">
    <source>
        <dbReference type="EMBL" id="QPD06225.1"/>
    </source>
</evidence>
<dbReference type="SUPFAM" id="SSF52540">
    <property type="entry name" value="P-loop containing nucleoside triphosphate hydrolases"/>
    <property type="match status" value="1"/>
</dbReference>
<dbReference type="CDD" id="cd03255">
    <property type="entry name" value="ABC_MJ0796_LolCDE_FtsE"/>
    <property type="match status" value="1"/>
</dbReference>
<dbReference type="GO" id="GO:0016887">
    <property type="term" value="F:ATP hydrolysis activity"/>
    <property type="evidence" value="ECO:0007669"/>
    <property type="project" value="InterPro"/>
</dbReference>
<dbReference type="GO" id="GO:0022857">
    <property type="term" value="F:transmembrane transporter activity"/>
    <property type="evidence" value="ECO:0007669"/>
    <property type="project" value="TreeGrafter"/>
</dbReference>
<feature type="region of interest" description="Disordered" evidence="5">
    <location>
        <begin position="228"/>
        <end position="253"/>
    </location>
</feature>
<evidence type="ECO:0000256" key="5">
    <source>
        <dbReference type="SAM" id="MobiDB-lite"/>
    </source>
</evidence>
<comment type="similarity">
    <text evidence="4">Belongs to the ABC transporter superfamily. Macrolide exporter (TC 3.A.1.122) family.</text>
</comment>
<evidence type="ECO:0000256" key="4">
    <source>
        <dbReference type="ARBA" id="ARBA00038388"/>
    </source>
</evidence>
<dbReference type="InterPro" id="IPR017911">
    <property type="entry name" value="MacB-like_ATP-bd"/>
</dbReference>
<evidence type="ECO:0000313" key="8">
    <source>
        <dbReference type="Proteomes" id="UP000593737"/>
    </source>
</evidence>